<dbReference type="Gramene" id="Mp2g03910.1">
    <property type="protein sequence ID" value="Mp2g03910.1.cds1"/>
    <property type="gene ID" value="Mp2g03910"/>
</dbReference>
<dbReference type="EMBL" id="KZ772703">
    <property type="protein sequence ID" value="PTQ42060.1"/>
    <property type="molecule type" value="Genomic_DNA"/>
</dbReference>
<keyword evidence="2" id="KW-1185">Reference proteome</keyword>
<dbReference type="EMBL" id="KZ772703">
    <property type="protein sequence ID" value="PTQ42061.1"/>
    <property type="molecule type" value="Genomic_DNA"/>
</dbReference>
<protein>
    <submittedName>
        <fullName evidence="1">Uncharacterized protein</fullName>
    </submittedName>
</protein>
<gene>
    <name evidence="1" type="ORF">MARPO_0031s0047</name>
</gene>
<proteinExistence type="predicted"/>
<dbReference type="Proteomes" id="UP000244005">
    <property type="component" value="Unassembled WGS sequence"/>
</dbReference>
<reference evidence="1" key="2">
    <citation type="submission" date="2017-12" db="EMBL/GenBank/DDBJ databases">
        <title>WGS assembly of Marchantia polymorpha.</title>
        <authorList>
            <person name="Bowman J.L."/>
            <person name="Kohchi T."/>
            <person name="Yamato K.T."/>
            <person name="Jenkins J."/>
            <person name="Shu S."/>
            <person name="Ishizaki K."/>
            <person name="Yamaoka S."/>
            <person name="Nishihama R."/>
            <person name="Nakamura Y."/>
            <person name="Berger F."/>
            <person name="Adam C."/>
            <person name="Aki S.S."/>
            <person name="Althoff F."/>
            <person name="Araki T."/>
            <person name="Arteaga-Vazquez M.A."/>
            <person name="Balasubrmanian S."/>
            <person name="Bauer D."/>
            <person name="Boehm C.R."/>
            <person name="Briginshaw L."/>
            <person name="Caballero-Perez J."/>
            <person name="Catarino B."/>
            <person name="Chen F."/>
            <person name="Chiyoda S."/>
            <person name="Chovatia M."/>
            <person name="Davies K.M."/>
            <person name="Delmans M."/>
            <person name="Demura T."/>
            <person name="Dierschke T."/>
            <person name="Dolan L."/>
            <person name="Dorantes-Acosta A.E."/>
            <person name="Eklund D.M."/>
            <person name="Florent S.N."/>
            <person name="Flores-Sandoval E."/>
            <person name="Fujiyama A."/>
            <person name="Fukuzawa H."/>
            <person name="Galik B."/>
            <person name="Grimanelli D."/>
            <person name="Grimwood J."/>
            <person name="Grossniklaus U."/>
            <person name="Hamada T."/>
            <person name="Haseloff J."/>
            <person name="Hetherington A.J."/>
            <person name="Higo A."/>
            <person name="Hirakawa Y."/>
            <person name="Hundley H.N."/>
            <person name="Ikeda Y."/>
            <person name="Inoue K."/>
            <person name="Inoue S."/>
            <person name="Ishida S."/>
            <person name="Jia Q."/>
            <person name="Kakita M."/>
            <person name="Kanazawa T."/>
            <person name="Kawai Y."/>
            <person name="Kawashima T."/>
            <person name="Kennedy M."/>
            <person name="Kinose K."/>
            <person name="Kinoshita T."/>
            <person name="Kohara Y."/>
            <person name="Koide E."/>
            <person name="Komatsu K."/>
            <person name="Kopischke S."/>
            <person name="Kubo M."/>
            <person name="Kyozuka J."/>
            <person name="Lagercrantz U."/>
            <person name="Lin S.S."/>
            <person name="Lindquist E."/>
            <person name="Lipzen A.M."/>
            <person name="Lu C."/>
            <person name="Luna E.D."/>
            <person name="Martienssen R.A."/>
            <person name="Minamino N."/>
            <person name="Mizutani M."/>
            <person name="Mizutani M."/>
            <person name="Mochizuki N."/>
            <person name="Monte I."/>
            <person name="Mosher R."/>
            <person name="Nagasaki H."/>
            <person name="Nakagami H."/>
            <person name="Naramoto S."/>
            <person name="Nishitani K."/>
            <person name="Ohtani M."/>
            <person name="Okamoto T."/>
            <person name="Okumura M."/>
            <person name="Phillips J."/>
            <person name="Pollak B."/>
            <person name="Reinders A."/>
            <person name="Roevekamp M."/>
            <person name="Sano R."/>
            <person name="Sawa S."/>
            <person name="Schmid M.W."/>
            <person name="Shirakawa M."/>
            <person name="Solano R."/>
            <person name="Spunde A."/>
            <person name="Suetsugu N."/>
            <person name="Sugano S."/>
            <person name="Sugiyama A."/>
            <person name="Sun R."/>
            <person name="Suzuki Y."/>
            <person name="Takenaka M."/>
            <person name="Takezawa D."/>
            <person name="Tomogane H."/>
            <person name="Tsuzuki M."/>
            <person name="Ueda T."/>
            <person name="Umeda M."/>
            <person name="Ward J.M."/>
            <person name="Watanabe Y."/>
            <person name="Yazaki K."/>
            <person name="Yokoyama R."/>
            <person name="Yoshitake Y."/>
            <person name="Yotsui I."/>
            <person name="Zachgo S."/>
            <person name="Schmutz J."/>
        </authorList>
    </citation>
    <scope>NUCLEOTIDE SEQUENCE [LARGE SCALE GENOMIC DNA]</scope>
    <source>
        <strain evidence="1">Tak-1</strain>
    </source>
</reference>
<evidence type="ECO:0000313" key="2">
    <source>
        <dbReference type="Proteomes" id="UP000244005"/>
    </source>
</evidence>
<dbReference type="Gramene" id="Mp2g03910.2">
    <property type="protein sequence ID" value="Mp2g03910.2.cds1"/>
    <property type="gene ID" value="Mp2g03910"/>
</dbReference>
<organism evidence="1 2">
    <name type="scientific">Marchantia polymorpha</name>
    <name type="common">Common liverwort</name>
    <name type="synonym">Marchantia aquatica</name>
    <dbReference type="NCBI Taxonomy" id="3197"/>
    <lineage>
        <taxon>Eukaryota</taxon>
        <taxon>Viridiplantae</taxon>
        <taxon>Streptophyta</taxon>
        <taxon>Embryophyta</taxon>
        <taxon>Marchantiophyta</taxon>
        <taxon>Marchantiopsida</taxon>
        <taxon>Marchantiidae</taxon>
        <taxon>Marchantiales</taxon>
        <taxon>Marchantiaceae</taxon>
        <taxon>Marchantia</taxon>
    </lineage>
</organism>
<evidence type="ECO:0000313" key="1">
    <source>
        <dbReference type="EMBL" id="PTQ42060.1"/>
    </source>
</evidence>
<name>A0A2R6X7H8_MARPO</name>
<accession>A0A2R6X7H8</accession>
<sequence length="53" mass="5960">MRMAPRLAFLKVSSVEDIQTSMSRDPVGMWSSSISNPRGPQFTLLQGRVCMCR</sequence>
<dbReference type="AlphaFoldDB" id="A0A2R6X7H8"/>
<reference evidence="2" key="1">
    <citation type="journal article" date="2017" name="Cell">
        <title>Insights into land plant evolution garnered from the Marchantia polymorpha genome.</title>
        <authorList>
            <person name="Bowman J.L."/>
            <person name="Kohchi T."/>
            <person name="Yamato K.T."/>
            <person name="Jenkins J."/>
            <person name="Shu S."/>
            <person name="Ishizaki K."/>
            <person name="Yamaoka S."/>
            <person name="Nishihama R."/>
            <person name="Nakamura Y."/>
            <person name="Berger F."/>
            <person name="Adam C."/>
            <person name="Aki S.S."/>
            <person name="Althoff F."/>
            <person name="Araki T."/>
            <person name="Arteaga-Vazquez M.A."/>
            <person name="Balasubrmanian S."/>
            <person name="Barry K."/>
            <person name="Bauer D."/>
            <person name="Boehm C.R."/>
            <person name="Briginshaw L."/>
            <person name="Caballero-Perez J."/>
            <person name="Catarino B."/>
            <person name="Chen F."/>
            <person name="Chiyoda S."/>
            <person name="Chovatia M."/>
            <person name="Davies K.M."/>
            <person name="Delmans M."/>
            <person name="Demura T."/>
            <person name="Dierschke T."/>
            <person name="Dolan L."/>
            <person name="Dorantes-Acosta A.E."/>
            <person name="Eklund D.M."/>
            <person name="Florent S.N."/>
            <person name="Flores-Sandoval E."/>
            <person name="Fujiyama A."/>
            <person name="Fukuzawa H."/>
            <person name="Galik B."/>
            <person name="Grimanelli D."/>
            <person name="Grimwood J."/>
            <person name="Grossniklaus U."/>
            <person name="Hamada T."/>
            <person name="Haseloff J."/>
            <person name="Hetherington A.J."/>
            <person name="Higo A."/>
            <person name="Hirakawa Y."/>
            <person name="Hundley H.N."/>
            <person name="Ikeda Y."/>
            <person name="Inoue K."/>
            <person name="Inoue S.I."/>
            <person name="Ishida S."/>
            <person name="Jia Q."/>
            <person name="Kakita M."/>
            <person name="Kanazawa T."/>
            <person name="Kawai Y."/>
            <person name="Kawashima T."/>
            <person name="Kennedy M."/>
            <person name="Kinose K."/>
            <person name="Kinoshita T."/>
            <person name="Kohara Y."/>
            <person name="Koide E."/>
            <person name="Komatsu K."/>
            <person name="Kopischke S."/>
            <person name="Kubo M."/>
            <person name="Kyozuka J."/>
            <person name="Lagercrantz U."/>
            <person name="Lin S.S."/>
            <person name="Lindquist E."/>
            <person name="Lipzen A.M."/>
            <person name="Lu C.W."/>
            <person name="De Luna E."/>
            <person name="Martienssen R.A."/>
            <person name="Minamino N."/>
            <person name="Mizutani M."/>
            <person name="Mizutani M."/>
            <person name="Mochizuki N."/>
            <person name="Monte I."/>
            <person name="Mosher R."/>
            <person name="Nagasaki H."/>
            <person name="Nakagami H."/>
            <person name="Naramoto S."/>
            <person name="Nishitani K."/>
            <person name="Ohtani M."/>
            <person name="Okamoto T."/>
            <person name="Okumura M."/>
            <person name="Phillips J."/>
            <person name="Pollak B."/>
            <person name="Reinders A."/>
            <person name="Rovekamp M."/>
            <person name="Sano R."/>
            <person name="Sawa S."/>
            <person name="Schmid M.W."/>
            <person name="Shirakawa M."/>
            <person name="Solano R."/>
            <person name="Spunde A."/>
            <person name="Suetsugu N."/>
            <person name="Sugano S."/>
            <person name="Sugiyama A."/>
            <person name="Sun R."/>
            <person name="Suzuki Y."/>
            <person name="Takenaka M."/>
            <person name="Takezawa D."/>
            <person name="Tomogane H."/>
            <person name="Tsuzuki M."/>
            <person name="Ueda T."/>
            <person name="Umeda M."/>
            <person name="Ward J.M."/>
            <person name="Watanabe Y."/>
            <person name="Yazaki K."/>
            <person name="Yokoyama R."/>
            <person name="Yoshitake Y."/>
            <person name="Yotsui I."/>
            <person name="Zachgo S."/>
            <person name="Schmutz J."/>
        </authorList>
    </citation>
    <scope>NUCLEOTIDE SEQUENCE [LARGE SCALE GENOMIC DNA]</scope>
    <source>
        <strain evidence="2">Tak-1</strain>
    </source>
</reference>